<dbReference type="AlphaFoldDB" id="G7K3T8"/>
<reference evidence="3" key="3">
    <citation type="submission" date="2015-04" db="UniProtKB">
        <authorList>
            <consortium name="EnsemblPlants"/>
        </authorList>
    </citation>
    <scope>IDENTIFICATION</scope>
    <source>
        <strain evidence="3">cv. Jemalong A17</strain>
    </source>
</reference>
<proteinExistence type="predicted"/>
<organism evidence="2 4">
    <name type="scientific">Medicago truncatula</name>
    <name type="common">Barrel medic</name>
    <name type="synonym">Medicago tribuloides</name>
    <dbReference type="NCBI Taxonomy" id="3880"/>
    <lineage>
        <taxon>Eukaryota</taxon>
        <taxon>Viridiplantae</taxon>
        <taxon>Streptophyta</taxon>
        <taxon>Embryophyta</taxon>
        <taxon>Tracheophyta</taxon>
        <taxon>Spermatophyta</taxon>
        <taxon>Magnoliopsida</taxon>
        <taxon>eudicotyledons</taxon>
        <taxon>Gunneridae</taxon>
        <taxon>Pentapetalae</taxon>
        <taxon>rosids</taxon>
        <taxon>fabids</taxon>
        <taxon>Fabales</taxon>
        <taxon>Fabaceae</taxon>
        <taxon>Papilionoideae</taxon>
        <taxon>50 kb inversion clade</taxon>
        <taxon>NPAAA clade</taxon>
        <taxon>Hologalegina</taxon>
        <taxon>IRL clade</taxon>
        <taxon>Trifolieae</taxon>
        <taxon>Medicago</taxon>
    </lineage>
</organism>
<protein>
    <submittedName>
        <fullName evidence="2 3">Uncharacterized protein</fullName>
    </submittedName>
</protein>
<accession>A0A0C3XC23</accession>
<accession>G7K3T8</accession>
<feature type="region of interest" description="Disordered" evidence="1">
    <location>
        <begin position="130"/>
        <end position="149"/>
    </location>
</feature>
<dbReference type="HOGENOM" id="CLU_069925_1_0_1"/>
<dbReference type="EMBL" id="CM001221">
    <property type="protein sequence ID" value="AES94558.2"/>
    <property type="molecule type" value="Genomic_DNA"/>
</dbReference>
<reference evidence="2 4" key="2">
    <citation type="journal article" date="2014" name="BMC Genomics">
        <title>An improved genome release (version Mt4.0) for the model legume Medicago truncatula.</title>
        <authorList>
            <person name="Tang H."/>
            <person name="Krishnakumar V."/>
            <person name="Bidwell S."/>
            <person name="Rosen B."/>
            <person name="Chan A."/>
            <person name="Zhou S."/>
            <person name="Gentzbittel L."/>
            <person name="Childs K.L."/>
            <person name="Yandell M."/>
            <person name="Gundlach H."/>
            <person name="Mayer K.F."/>
            <person name="Schwartz D.C."/>
            <person name="Town C.D."/>
        </authorList>
    </citation>
    <scope>GENOME REANNOTATION</scope>
    <source>
        <strain evidence="3 4">cv. Jemalong A17</strain>
    </source>
</reference>
<dbReference type="PaxDb" id="3880-AES94558"/>
<reference evidence="2 4" key="1">
    <citation type="journal article" date="2011" name="Nature">
        <title>The Medicago genome provides insight into the evolution of rhizobial symbioses.</title>
        <authorList>
            <person name="Young N.D."/>
            <person name="Debelle F."/>
            <person name="Oldroyd G.E."/>
            <person name="Geurts R."/>
            <person name="Cannon S.B."/>
            <person name="Udvardi M.K."/>
            <person name="Benedito V.A."/>
            <person name="Mayer K.F."/>
            <person name="Gouzy J."/>
            <person name="Schoof H."/>
            <person name="Van de Peer Y."/>
            <person name="Proost S."/>
            <person name="Cook D.R."/>
            <person name="Meyers B.C."/>
            <person name="Spannagl M."/>
            <person name="Cheung F."/>
            <person name="De Mita S."/>
            <person name="Krishnakumar V."/>
            <person name="Gundlach H."/>
            <person name="Zhou S."/>
            <person name="Mudge J."/>
            <person name="Bharti A.K."/>
            <person name="Murray J.D."/>
            <person name="Naoumkina M.A."/>
            <person name="Rosen B."/>
            <person name="Silverstein K.A."/>
            <person name="Tang H."/>
            <person name="Rombauts S."/>
            <person name="Zhao P.X."/>
            <person name="Zhou P."/>
            <person name="Barbe V."/>
            <person name="Bardou P."/>
            <person name="Bechner M."/>
            <person name="Bellec A."/>
            <person name="Berger A."/>
            <person name="Berges H."/>
            <person name="Bidwell S."/>
            <person name="Bisseling T."/>
            <person name="Choisne N."/>
            <person name="Couloux A."/>
            <person name="Denny R."/>
            <person name="Deshpande S."/>
            <person name="Dai X."/>
            <person name="Doyle J.J."/>
            <person name="Dudez A.M."/>
            <person name="Farmer A.D."/>
            <person name="Fouteau S."/>
            <person name="Franken C."/>
            <person name="Gibelin C."/>
            <person name="Gish J."/>
            <person name="Goldstein S."/>
            <person name="Gonzalez A.J."/>
            <person name="Green P.J."/>
            <person name="Hallab A."/>
            <person name="Hartog M."/>
            <person name="Hua A."/>
            <person name="Humphray S.J."/>
            <person name="Jeong D.H."/>
            <person name="Jing Y."/>
            <person name="Jocker A."/>
            <person name="Kenton S.M."/>
            <person name="Kim D.J."/>
            <person name="Klee K."/>
            <person name="Lai H."/>
            <person name="Lang C."/>
            <person name="Lin S."/>
            <person name="Macmil S.L."/>
            <person name="Magdelenat G."/>
            <person name="Matthews L."/>
            <person name="McCorrison J."/>
            <person name="Monaghan E.L."/>
            <person name="Mun J.H."/>
            <person name="Najar F.Z."/>
            <person name="Nicholson C."/>
            <person name="Noirot C."/>
            <person name="O'Bleness M."/>
            <person name="Paule C.R."/>
            <person name="Poulain J."/>
            <person name="Prion F."/>
            <person name="Qin B."/>
            <person name="Qu C."/>
            <person name="Retzel E.F."/>
            <person name="Riddle C."/>
            <person name="Sallet E."/>
            <person name="Samain S."/>
            <person name="Samson N."/>
            <person name="Sanders I."/>
            <person name="Saurat O."/>
            <person name="Scarpelli C."/>
            <person name="Schiex T."/>
            <person name="Segurens B."/>
            <person name="Severin A.J."/>
            <person name="Sherrier D.J."/>
            <person name="Shi R."/>
            <person name="Sims S."/>
            <person name="Singer S.R."/>
            <person name="Sinharoy S."/>
            <person name="Sterck L."/>
            <person name="Viollet A."/>
            <person name="Wang B.B."/>
            <person name="Wang K."/>
            <person name="Wang M."/>
            <person name="Wang X."/>
            <person name="Warfsmann J."/>
            <person name="Weissenbach J."/>
            <person name="White D.D."/>
            <person name="White J.D."/>
            <person name="Wiley G.B."/>
            <person name="Wincker P."/>
            <person name="Xing Y."/>
            <person name="Yang L."/>
            <person name="Yao Z."/>
            <person name="Ying F."/>
            <person name="Zhai J."/>
            <person name="Zhou L."/>
            <person name="Zuber A."/>
            <person name="Denarie J."/>
            <person name="Dixon R.A."/>
            <person name="May G.D."/>
            <person name="Schwartz D.C."/>
            <person name="Rogers J."/>
            <person name="Quetier F."/>
            <person name="Town C.D."/>
            <person name="Roe B.A."/>
        </authorList>
    </citation>
    <scope>NUCLEOTIDE SEQUENCE [LARGE SCALE GENOMIC DNA]</scope>
    <source>
        <strain evidence="2">A17</strain>
        <strain evidence="3 4">cv. Jemalong A17</strain>
    </source>
</reference>
<evidence type="ECO:0000313" key="3">
    <source>
        <dbReference type="EnsemblPlants" id="AES94558"/>
    </source>
</evidence>
<keyword evidence="4" id="KW-1185">Reference proteome</keyword>
<dbReference type="EnsemblPlants" id="AES94558">
    <property type="protein sequence ID" value="AES94558"/>
    <property type="gene ID" value="MTR_5g015710"/>
</dbReference>
<sequence length="206" mass="23127">MVENVAEDGVEPKLGQNKASGVGSGEGKPTNDVKFKVKILFQVEAHIVHNQAKPVPTGNFEEKPKPVPTGVRVIQVNTGSFFTTNERWKYREELLGWVRRQAGRAGFTISIDKSSTIVPYMTMQCVRSGEYKPPKTRKKPKLEGTGSRKCNCPFRKAAFDELMSKEPMPPKKPTNEHNPINLDTPENPKQEIEVMDEDEEYALSLV</sequence>
<feature type="region of interest" description="Disordered" evidence="1">
    <location>
        <begin position="161"/>
        <end position="197"/>
    </location>
</feature>
<evidence type="ECO:0000313" key="4">
    <source>
        <dbReference type="Proteomes" id="UP000002051"/>
    </source>
</evidence>
<evidence type="ECO:0000313" key="2">
    <source>
        <dbReference type="EMBL" id="AES94558.2"/>
    </source>
</evidence>
<name>G7K3T8_MEDTR</name>
<feature type="region of interest" description="Disordered" evidence="1">
    <location>
        <begin position="1"/>
        <end position="28"/>
    </location>
</feature>
<evidence type="ECO:0000256" key="1">
    <source>
        <dbReference type="SAM" id="MobiDB-lite"/>
    </source>
</evidence>
<dbReference type="Proteomes" id="UP000002051">
    <property type="component" value="Chromosome 5"/>
</dbReference>
<gene>
    <name evidence="2" type="ordered locus">MTR_5g015710</name>
</gene>